<feature type="active site" description="Proton acceptor" evidence="14">
    <location>
        <position position="61"/>
    </location>
</feature>
<dbReference type="GO" id="GO:0140825">
    <property type="term" value="F:lactoperoxidase activity"/>
    <property type="evidence" value="ECO:0007669"/>
    <property type="project" value="UniProtKB-EC"/>
</dbReference>
<evidence type="ECO:0000256" key="12">
    <source>
        <dbReference type="ARBA" id="ARBA00023283"/>
    </source>
</evidence>
<dbReference type="EMBL" id="LWDX02045220">
    <property type="protein sequence ID" value="OEL22481.1"/>
    <property type="molecule type" value="Genomic_DNA"/>
</dbReference>
<dbReference type="EC" id="1.11.1.7" evidence="19"/>
<accession>A0A1E5VBJ9</accession>
<evidence type="ECO:0000256" key="1">
    <source>
        <dbReference type="ARBA" id="ARBA00000189"/>
    </source>
</evidence>
<keyword evidence="10 18" id="KW-1015">Disulfide bond</keyword>
<evidence type="ECO:0000256" key="15">
    <source>
        <dbReference type="PIRSR" id="PIRSR600823-2"/>
    </source>
</evidence>
<protein>
    <recommendedName>
        <fullName evidence="19">Peroxidase</fullName>
        <ecNumber evidence="19">1.11.1.7</ecNumber>
    </recommendedName>
</protein>
<organism evidence="21 22">
    <name type="scientific">Dichanthelium oligosanthes</name>
    <dbReference type="NCBI Taxonomy" id="888268"/>
    <lineage>
        <taxon>Eukaryota</taxon>
        <taxon>Viridiplantae</taxon>
        <taxon>Streptophyta</taxon>
        <taxon>Embryophyta</taxon>
        <taxon>Tracheophyta</taxon>
        <taxon>Spermatophyta</taxon>
        <taxon>Magnoliopsida</taxon>
        <taxon>Liliopsida</taxon>
        <taxon>Poales</taxon>
        <taxon>Poaceae</taxon>
        <taxon>PACMAD clade</taxon>
        <taxon>Panicoideae</taxon>
        <taxon>Panicodae</taxon>
        <taxon>Paniceae</taxon>
        <taxon>Dichantheliinae</taxon>
        <taxon>Dichanthelium</taxon>
    </lineage>
</organism>
<dbReference type="PROSITE" id="PS00436">
    <property type="entry name" value="PEROXIDASE_2"/>
    <property type="match status" value="1"/>
</dbReference>
<reference evidence="21 22" key="1">
    <citation type="submission" date="2016-09" db="EMBL/GenBank/DDBJ databases">
        <title>The draft genome of Dichanthelium oligosanthes: A C3 panicoid grass species.</title>
        <authorList>
            <person name="Studer A.J."/>
            <person name="Schnable J.C."/>
            <person name="Brutnell T.P."/>
        </authorList>
    </citation>
    <scope>NUCLEOTIDE SEQUENCE [LARGE SCALE GENOMIC DNA]</scope>
    <source>
        <strain evidence="22">cv. Kellogg 1175</strain>
        <tissue evidence="21">Leaf</tissue>
    </source>
</reference>
<comment type="caution">
    <text evidence="21">The sequence shown here is derived from an EMBL/GenBank/DDBJ whole genome shotgun (WGS) entry which is preliminary data.</text>
</comment>
<dbReference type="Gene3D" id="1.10.420.10">
    <property type="entry name" value="Peroxidase, domain 2"/>
    <property type="match status" value="1"/>
</dbReference>
<dbReference type="PRINTS" id="PR00461">
    <property type="entry name" value="PLPEROXIDASE"/>
</dbReference>
<feature type="binding site" evidence="16">
    <location>
        <position position="223"/>
    </location>
    <ligand>
        <name>Ca(2+)</name>
        <dbReference type="ChEBI" id="CHEBI:29108"/>
        <label>2</label>
    </ligand>
</feature>
<dbReference type="FunFam" id="1.10.420.10:FF:000001">
    <property type="entry name" value="Peroxidase"/>
    <property type="match status" value="1"/>
</dbReference>
<comment type="similarity">
    <text evidence="3">Belongs to the peroxidase family. Ascorbate peroxidase subfamily.</text>
</comment>
<feature type="binding site" evidence="16">
    <location>
        <position position="228"/>
    </location>
    <ligand>
        <name>Ca(2+)</name>
        <dbReference type="ChEBI" id="CHEBI:29108"/>
        <label>2</label>
    </ligand>
</feature>
<dbReference type="InterPro" id="IPR000823">
    <property type="entry name" value="Peroxidase_pln"/>
</dbReference>
<feature type="site" description="Transition state stabilizer" evidence="17">
    <location>
        <position position="57"/>
    </location>
</feature>
<feature type="domain" description="Plant heme peroxidase family profile" evidence="20">
    <location>
        <begin position="20"/>
        <end position="298"/>
    </location>
</feature>
<dbReference type="OrthoDB" id="2113341at2759"/>
<dbReference type="InterPro" id="IPR033905">
    <property type="entry name" value="Secretory_peroxidase"/>
</dbReference>
<evidence type="ECO:0000256" key="14">
    <source>
        <dbReference type="PIRSR" id="PIRSR600823-1"/>
    </source>
</evidence>
<dbReference type="Pfam" id="PF00141">
    <property type="entry name" value="peroxidase"/>
    <property type="match status" value="1"/>
</dbReference>
<evidence type="ECO:0000259" key="20">
    <source>
        <dbReference type="PROSITE" id="PS50873"/>
    </source>
</evidence>
<name>A0A1E5VBJ9_9POAL</name>
<evidence type="ECO:0000313" key="21">
    <source>
        <dbReference type="EMBL" id="OEL22481.1"/>
    </source>
</evidence>
<evidence type="ECO:0000256" key="18">
    <source>
        <dbReference type="PIRSR" id="PIRSR600823-5"/>
    </source>
</evidence>
<dbReference type="GO" id="GO:0046872">
    <property type="term" value="F:metal ion binding"/>
    <property type="evidence" value="ECO:0007669"/>
    <property type="project" value="UniProtKB-UniRule"/>
</dbReference>
<feature type="binding site" evidence="16">
    <location>
        <position position="71"/>
    </location>
    <ligand>
        <name>Ca(2+)</name>
        <dbReference type="ChEBI" id="CHEBI:29108"/>
        <label>1</label>
    </ligand>
</feature>
<dbReference type="PROSITE" id="PS50873">
    <property type="entry name" value="PEROXIDASE_4"/>
    <property type="match status" value="1"/>
</dbReference>
<evidence type="ECO:0000256" key="9">
    <source>
        <dbReference type="ARBA" id="ARBA00023004"/>
    </source>
</evidence>
<evidence type="ECO:0000256" key="5">
    <source>
        <dbReference type="ARBA" id="ARBA00022617"/>
    </source>
</evidence>
<dbReference type="InterPro" id="IPR010255">
    <property type="entry name" value="Haem_peroxidase_sf"/>
</dbReference>
<feature type="binding site" evidence="16">
    <location>
        <position position="69"/>
    </location>
    <ligand>
        <name>Ca(2+)</name>
        <dbReference type="ChEBI" id="CHEBI:29108"/>
        <label>1</label>
    </ligand>
</feature>
<dbReference type="Proteomes" id="UP000095767">
    <property type="component" value="Unassembled WGS sequence"/>
</dbReference>
<dbReference type="PROSITE" id="PS00435">
    <property type="entry name" value="PEROXIDASE_1"/>
    <property type="match status" value="1"/>
</dbReference>
<keyword evidence="12" id="KW-0873">Pyrrolidone carboxylic acid</keyword>
<keyword evidence="11" id="KW-0325">Glycoprotein</keyword>
<evidence type="ECO:0000256" key="16">
    <source>
        <dbReference type="PIRSR" id="PIRSR600823-3"/>
    </source>
</evidence>
<evidence type="ECO:0000256" key="17">
    <source>
        <dbReference type="PIRSR" id="PIRSR600823-4"/>
    </source>
</evidence>
<evidence type="ECO:0000256" key="11">
    <source>
        <dbReference type="ARBA" id="ARBA00023180"/>
    </source>
</evidence>
<dbReference type="AlphaFoldDB" id="A0A1E5VBJ9"/>
<comment type="similarity">
    <text evidence="19">Belongs to the peroxidase family. Classical plant (class III) peroxidase subfamily.</text>
</comment>
<evidence type="ECO:0000256" key="3">
    <source>
        <dbReference type="ARBA" id="ARBA00006873"/>
    </source>
</evidence>
<feature type="binding site" evidence="16">
    <location>
        <position position="185"/>
    </location>
    <ligand>
        <name>Ca(2+)</name>
        <dbReference type="ChEBI" id="CHEBI:29108"/>
        <label>2</label>
    </ligand>
</feature>
<gene>
    <name evidence="21" type="ORF">BAE44_0016499</name>
</gene>
<evidence type="ECO:0000256" key="6">
    <source>
        <dbReference type="ARBA" id="ARBA00022723"/>
    </source>
</evidence>
<dbReference type="GO" id="GO:0006979">
    <property type="term" value="P:response to oxidative stress"/>
    <property type="evidence" value="ECO:0007669"/>
    <property type="project" value="UniProtKB-UniRule"/>
</dbReference>
<proteinExistence type="inferred from homology"/>
<feature type="disulfide bond" evidence="18">
    <location>
        <begin position="191"/>
        <end position="208"/>
    </location>
</feature>
<feature type="binding site" description="axial binding residue" evidence="16">
    <location>
        <position position="184"/>
    </location>
    <ligand>
        <name>heme b</name>
        <dbReference type="ChEBI" id="CHEBI:60344"/>
    </ligand>
    <ligandPart>
        <name>Fe</name>
        <dbReference type="ChEBI" id="CHEBI:18248"/>
    </ligandPart>
</feature>
<dbReference type="SUPFAM" id="SSF48113">
    <property type="entry name" value="Heme-dependent peroxidases"/>
    <property type="match status" value="1"/>
</dbReference>
<feature type="binding site" evidence="16">
    <location>
        <position position="220"/>
    </location>
    <ligand>
        <name>Ca(2+)</name>
        <dbReference type="ChEBI" id="CHEBI:29108"/>
        <label>2</label>
    </ligand>
</feature>
<keyword evidence="8 19" id="KW-0560">Oxidoreductase</keyword>
<dbReference type="CDD" id="cd00693">
    <property type="entry name" value="secretory_peroxidase"/>
    <property type="match status" value="1"/>
</dbReference>
<feature type="disulfide bond" evidence="18">
    <location>
        <begin position="30"/>
        <end position="105"/>
    </location>
</feature>
<keyword evidence="19" id="KW-0964">Secreted</keyword>
<keyword evidence="4 19" id="KW-0575">Peroxidase</keyword>
<dbReference type="PANTHER" id="PTHR31517:SF51">
    <property type="entry name" value="PEROXIDASE 55"/>
    <property type="match status" value="1"/>
</dbReference>
<dbReference type="InterPro" id="IPR019794">
    <property type="entry name" value="Peroxidases_AS"/>
</dbReference>
<feature type="signal peptide" evidence="19">
    <location>
        <begin position="1"/>
        <end position="18"/>
    </location>
</feature>
<dbReference type="STRING" id="888268.A0A1E5VBJ9"/>
<evidence type="ECO:0000256" key="19">
    <source>
        <dbReference type="RuleBase" id="RU362060"/>
    </source>
</evidence>
<evidence type="ECO:0000256" key="4">
    <source>
        <dbReference type="ARBA" id="ARBA00022559"/>
    </source>
</evidence>
<evidence type="ECO:0000256" key="10">
    <source>
        <dbReference type="ARBA" id="ARBA00023157"/>
    </source>
</evidence>
<keyword evidence="22" id="KW-1185">Reference proteome</keyword>
<keyword evidence="5 19" id="KW-0349">Heme</keyword>
<evidence type="ECO:0000256" key="2">
    <source>
        <dbReference type="ARBA" id="ARBA00004613"/>
    </source>
</evidence>
<sequence length="390" mass="40966">MATAAALLVAAAAGAVGAGGLSLDFHAASCPQLEGIVRGVVQAARAKDVQLTAGLLRIFFHDCLPQGCDASILLDGEKSNGPNSSLQPRALQLIEDVRAKVHAACGPTVSCADIIVLATRDAVSLAGGPSFQVPLGRTDSLRPASDGEIGTLPSPFFDVSTLLDTFRSKGLGDPADLVALSGGHTVGKASCSFIRANDDFSRGLAANCSAGRPGTKQSLDVITPDAFDNRYFVALRKTQGVLFSDQGLARDQRTSGIVSEFANNQSAFFRQFAKSMVKLGSIKGAAAGEIRRNCFRPNNRVNNLRDIVTALIDDTAIVALTRAVALVVALRNRQAGGAACSRVGPPPLPPRRGRGIVGDFANDQQRFFSQFPASMMKLSQLIKAPPRRQV</sequence>
<keyword evidence="6 16" id="KW-0479">Metal-binding</keyword>
<keyword evidence="7 16" id="KW-0106">Calcium</keyword>
<comment type="function">
    <text evidence="19">Removal of H(2)O(2), oxidation of toxic reductants, biosynthesis and degradation of lignin, suberization, auxin catabolism, response to environmental stresses such as wounding, pathogen attack and oxidative stress.</text>
</comment>
<dbReference type="InterPro" id="IPR019793">
    <property type="entry name" value="Peroxidases_heam-ligand_BS"/>
</dbReference>
<dbReference type="GO" id="GO:0005576">
    <property type="term" value="C:extracellular region"/>
    <property type="evidence" value="ECO:0007669"/>
    <property type="project" value="UniProtKB-SubCell"/>
</dbReference>
<feature type="binding site" evidence="15">
    <location>
        <position position="153"/>
    </location>
    <ligand>
        <name>substrate</name>
    </ligand>
</feature>
<evidence type="ECO:0000313" key="22">
    <source>
        <dbReference type="Proteomes" id="UP000095767"/>
    </source>
</evidence>
<dbReference type="GO" id="GO:0020037">
    <property type="term" value="F:heme binding"/>
    <property type="evidence" value="ECO:0007669"/>
    <property type="project" value="UniProtKB-UniRule"/>
</dbReference>
<feature type="binding site" evidence="16">
    <location>
        <position position="62"/>
    </location>
    <ligand>
        <name>Ca(2+)</name>
        <dbReference type="ChEBI" id="CHEBI:29108"/>
        <label>1</label>
    </ligand>
</feature>
<feature type="chain" id="PRO_5009028229" description="Peroxidase" evidence="19">
    <location>
        <begin position="19"/>
        <end position="390"/>
    </location>
</feature>
<dbReference type="GO" id="GO:0042744">
    <property type="term" value="P:hydrogen peroxide catabolic process"/>
    <property type="evidence" value="ECO:0007669"/>
    <property type="project" value="UniProtKB-KW"/>
</dbReference>
<dbReference type="FunFam" id="1.10.520.10:FF:000009">
    <property type="entry name" value="Peroxidase"/>
    <property type="match status" value="1"/>
</dbReference>
<dbReference type="PANTHER" id="PTHR31517">
    <property type="match status" value="1"/>
</dbReference>
<keyword evidence="19" id="KW-0732">Signal</keyword>
<keyword evidence="9 16" id="KW-0408">Iron</keyword>
<evidence type="ECO:0000256" key="7">
    <source>
        <dbReference type="ARBA" id="ARBA00022837"/>
    </source>
</evidence>
<comment type="cofactor">
    <cofactor evidence="16 19">
        <name>Ca(2+)</name>
        <dbReference type="ChEBI" id="CHEBI:29108"/>
    </cofactor>
    <text evidence="16 19">Binds 2 calcium ions per subunit.</text>
</comment>
<feature type="disulfide bond" evidence="18">
    <location>
        <begin position="63"/>
        <end position="68"/>
    </location>
</feature>
<comment type="subcellular location">
    <subcellularLocation>
        <location evidence="2 19">Secreted</location>
    </subcellularLocation>
</comment>
<comment type="catalytic activity">
    <reaction evidence="1 19">
        <text>2 a phenolic donor + H2O2 = 2 a phenolic radical donor + 2 H2O</text>
        <dbReference type="Rhea" id="RHEA:56136"/>
        <dbReference type="ChEBI" id="CHEBI:15377"/>
        <dbReference type="ChEBI" id="CHEBI:16240"/>
        <dbReference type="ChEBI" id="CHEBI:139520"/>
        <dbReference type="ChEBI" id="CHEBI:139521"/>
        <dbReference type="EC" id="1.11.1.7"/>
    </reaction>
</comment>
<dbReference type="InterPro" id="IPR002016">
    <property type="entry name" value="Haem_peroxidase"/>
</dbReference>
<dbReference type="PRINTS" id="PR00458">
    <property type="entry name" value="PEROXIDASE"/>
</dbReference>
<dbReference type="Gene3D" id="1.10.520.10">
    <property type="match status" value="1"/>
</dbReference>
<keyword evidence="13 19" id="KW-0376">Hydrogen peroxide</keyword>
<evidence type="ECO:0000256" key="13">
    <source>
        <dbReference type="ARBA" id="ARBA00023324"/>
    </source>
</evidence>
<evidence type="ECO:0000256" key="8">
    <source>
        <dbReference type="ARBA" id="ARBA00023002"/>
    </source>
</evidence>
<feature type="binding site" evidence="16">
    <location>
        <position position="67"/>
    </location>
    <ligand>
        <name>Ca(2+)</name>
        <dbReference type="ChEBI" id="CHEBI:29108"/>
        <label>1</label>
    </ligand>
</feature>
<feature type="binding site" evidence="16">
    <location>
        <position position="77"/>
    </location>
    <ligand>
        <name>Ca(2+)</name>
        <dbReference type="ChEBI" id="CHEBI:29108"/>
        <label>1</label>
    </ligand>
</feature>
<comment type="cofactor">
    <cofactor evidence="16 19">
        <name>heme b</name>
        <dbReference type="ChEBI" id="CHEBI:60344"/>
    </cofactor>
    <text evidence="16 19">Binds 1 heme b (iron(II)-protoporphyrin IX) group per subunit.</text>
</comment>
<feature type="disulfide bond" evidence="18">
    <location>
        <begin position="111"/>
        <end position="294"/>
    </location>
</feature>